<proteinExistence type="predicted"/>
<organism evidence="2 3">
    <name type="scientific">Volvox africanus</name>
    <dbReference type="NCBI Taxonomy" id="51714"/>
    <lineage>
        <taxon>Eukaryota</taxon>
        <taxon>Viridiplantae</taxon>
        <taxon>Chlorophyta</taxon>
        <taxon>core chlorophytes</taxon>
        <taxon>Chlorophyceae</taxon>
        <taxon>CS clade</taxon>
        <taxon>Chlamydomonadales</taxon>
        <taxon>Volvocaceae</taxon>
        <taxon>Volvox</taxon>
    </lineage>
</organism>
<evidence type="ECO:0000313" key="2">
    <source>
        <dbReference type="EMBL" id="GLI61728.1"/>
    </source>
</evidence>
<dbReference type="Proteomes" id="UP001165090">
    <property type="component" value="Unassembled WGS sequence"/>
</dbReference>
<accession>A0ABQ5RVR9</accession>
<reference evidence="2 3" key="1">
    <citation type="journal article" date="2023" name="IScience">
        <title>Expanded male sex-determining region conserved during the evolution of homothallism in the green alga Volvox.</title>
        <authorList>
            <person name="Yamamoto K."/>
            <person name="Matsuzaki R."/>
            <person name="Mahakham W."/>
            <person name="Heman W."/>
            <person name="Sekimoto H."/>
            <person name="Kawachi M."/>
            <person name="Minakuchi Y."/>
            <person name="Toyoda A."/>
            <person name="Nozaki H."/>
        </authorList>
    </citation>
    <scope>NUCLEOTIDE SEQUENCE [LARGE SCALE GENOMIC DNA]</scope>
    <source>
        <strain evidence="2 3">NIES-4468</strain>
    </source>
</reference>
<comment type="caution">
    <text evidence="2">The sequence shown here is derived from an EMBL/GenBank/DDBJ whole genome shotgun (WGS) entry which is preliminary data.</text>
</comment>
<evidence type="ECO:0000313" key="3">
    <source>
        <dbReference type="Proteomes" id="UP001165090"/>
    </source>
</evidence>
<keyword evidence="3" id="KW-1185">Reference proteome</keyword>
<name>A0ABQ5RVR9_9CHLO</name>
<feature type="region of interest" description="Disordered" evidence="1">
    <location>
        <begin position="16"/>
        <end position="61"/>
    </location>
</feature>
<gene>
    <name evidence="2" type="ORF">VaNZ11_004143</name>
</gene>
<protein>
    <submittedName>
        <fullName evidence="2">Uncharacterized protein</fullName>
    </submittedName>
</protein>
<evidence type="ECO:0000256" key="1">
    <source>
        <dbReference type="SAM" id="MobiDB-lite"/>
    </source>
</evidence>
<feature type="compositionally biased region" description="Low complexity" evidence="1">
    <location>
        <begin position="42"/>
        <end position="52"/>
    </location>
</feature>
<dbReference type="EMBL" id="BSDZ01000010">
    <property type="protein sequence ID" value="GLI61728.1"/>
    <property type="molecule type" value="Genomic_DNA"/>
</dbReference>
<sequence length="127" mass="13733">MACGQFARLLSPWTRGPALAFSSPTVKSSRPARGGSTKMVRSRSSSQGPSPSSRRRLPRARIVSANSSLAMRARNTLATPFASKLKRAASTDDLDTSVATTRRKFRARGTYIRAVGAGILQHKLNFL</sequence>